<dbReference type="Proteomes" id="UP001589700">
    <property type="component" value="Unassembled WGS sequence"/>
</dbReference>
<gene>
    <name evidence="3" type="ORF">ACFFVD_13135</name>
</gene>
<organism evidence="3 4">
    <name type="scientific">Dietzia aerolata</name>
    <dbReference type="NCBI Taxonomy" id="595984"/>
    <lineage>
        <taxon>Bacteria</taxon>
        <taxon>Bacillati</taxon>
        <taxon>Actinomycetota</taxon>
        <taxon>Actinomycetes</taxon>
        <taxon>Mycobacteriales</taxon>
        <taxon>Dietziaceae</taxon>
        <taxon>Dietzia</taxon>
    </lineage>
</organism>
<evidence type="ECO:0000256" key="1">
    <source>
        <dbReference type="SAM" id="MobiDB-lite"/>
    </source>
</evidence>
<accession>A0ABV5JUJ7</accession>
<name>A0ABV5JUJ7_9ACTN</name>
<keyword evidence="2" id="KW-0732">Signal</keyword>
<feature type="compositionally biased region" description="Low complexity" evidence="1">
    <location>
        <begin position="165"/>
        <end position="181"/>
    </location>
</feature>
<feature type="region of interest" description="Disordered" evidence="1">
    <location>
        <begin position="158"/>
        <end position="181"/>
    </location>
</feature>
<evidence type="ECO:0008006" key="5">
    <source>
        <dbReference type="Google" id="ProtNLM"/>
    </source>
</evidence>
<evidence type="ECO:0000313" key="3">
    <source>
        <dbReference type="EMBL" id="MFB9260748.1"/>
    </source>
</evidence>
<reference evidence="3 4" key="1">
    <citation type="submission" date="2024-09" db="EMBL/GenBank/DDBJ databases">
        <authorList>
            <person name="Sun Q."/>
            <person name="Mori K."/>
        </authorList>
    </citation>
    <scope>NUCLEOTIDE SEQUENCE [LARGE SCALE GENOMIC DNA]</scope>
    <source>
        <strain evidence="3 4">CCM 7659</strain>
    </source>
</reference>
<dbReference type="RefSeq" id="WP_182631333.1">
    <property type="nucleotide sequence ID" value="NZ_JAALDM010000046.1"/>
</dbReference>
<proteinExistence type="predicted"/>
<feature type="signal peptide" evidence="2">
    <location>
        <begin position="1"/>
        <end position="31"/>
    </location>
</feature>
<evidence type="ECO:0000256" key="2">
    <source>
        <dbReference type="SAM" id="SignalP"/>
    </source>
</evidence>
<feature type="chain" id="PRO_5046201111" description="Secreted protein" evidence="2">
    <location>
        <begin position="32"/>
        <end position="181"/>
    </location>
</feature>
<dbReference type="EMBL" id="JBHMDY010000008">
    <property type="protein sequence ID" value="MFB9260748.1"/>
    <property type="molecule type" value="Genomic_DNA"/>
</dbReference>
<sequence>MTILKKAAASFAVAATAAAGITVAGTGAANAAVPVHNIAGNTVNVHVTQPLDGQTCIGMLVPPAAMAAVGGAAIAGGGDILPILSALGDRSDVIELDGLGAFGFNLPATLPGQEGWLTATNVPSNVYALAVVCLGGGAPMEPHIFPAVVGNPLEAAAGSMGGGPAAPTDNGNSGSAGSSGS</sequence>
<comment type="caution">
    <text evidence="3">The sequence shown here is derived from an EMBL/GenBank/DDBJ whole genome shotgun (WGS) entry which is preliminary data.</text>
</comment>
<evidence type="ECO:0000313" key="4">
    <source>
        <dbReference type="Proteomes" id="UP001589700"/>
    </source>
</evidence>
<protein>
    <recommendedName>
        <fullName evidence="5">Secreted protein</fullName>
    </recommendedName>
</protein>
<keyword evidence="4" id="KW-1185">Reference proteome</keyword>